<evidence type="ECO:0000313" key="4">
    <source>
        <dbReference type="Proteomes" id="UP000014139"/>
    </source>
</evidence>
<dbReference type="AlphaFoldDB" id="R1GCJ2"/>
<feature type="transmembrane region" description="Helical" evidence="2">
    <location>
        <begin position="234"/>
        <end position="254"/>
    </location>
</feature>
<feature type="transmembrane region" description="Helical" evidence="2">
    <location>
        <begin position="335"/>
        <end position="361"/>
    </location>
</feature>
<feature type="transmembrane region" description="Helical" evidence="2">
    <location>
        <begin position="426"/>
        <end position="448"/>
    </location>
</feature>
<feature type="transmembrane region" description="Helical" evidence="2">
    <location>
        <begin position="393"/>
        <end position="414"/>
    </location>
</feature>
<dbReference type="EMBL" id="AOUO01000097">
    <property type="protein sequence ID" value="EOD68983.1"/>
    <property type="molecule type" value="Genomic_DNA"/>
</dbReference>
<evidence type="ECO:0000256" key="2">
    <source>
        <dbReference type="SAM" id="Phobius"/>
    </source>
</evidence>
<comment type="caution">
    <text evidence="3">The sequence shown here is derived from an EMBL/GenBank/DDBJ whole genome shotgun (WGS) entry which is preliminary data.</text>
</comment>
<gene>
    <name evidence="3" type="ORF">H480_08493</name>
</gene>
<dbReference type="eggNOG" id="COG2814">
    <property type="taxonomic scope" value="Bacteria"/>
</dbReference>
<dbReference type="InterPro" id="IPR036259">
    <property type="entry name" value="MFS_trans_sf"/>
</dbReference>
<keyword evidence="2" id="KW-1133">Transmembrane helix</keyword>
<proteinExistence type="predicted"/>
<feature type="compositionally biased region" description="Low complexity" evidence="1">
    <location>
        <begin position="171"/>
        <end position="186"/>
    </location>
</feature>
<feature type="transmembrane region" description="Helical" evidence="2">
    <location>
        <begin position="208"/>
        <end position="228"/>
    </location>
</feature>
<evidence type="ECO:0000256" key="1">
    <source>
        <dbReference type="SAM" id="MobiDB-lite"/>
    </source>
</evidence>
<feature type="transmembrane region" description="Helical" evidence="2">
    <location>
        <begin position="94"/>
        <end position="118"/>
    </location>
</feature>
<feature type="transmembrane region" description="Helical" evidence="2">
    <location>
        <begin position="69"/>
        <end position="88"/>
    </location>
</feature>
<dbReference type="SUPFAM" id="SSF103473">
    <property type="entry name" value="MFS general substrate transporter"/>
    <property type="match status" value="2"/>
</dbReference>
<dbReference type="Proteomes" id="UP000014139">
    <property type="component" value="Unassembled WGS sequence"/>
</dbReference>
<dbReference type="RefSeq" id="WP_003067399.1">
    <property type="nucleotide sequence ID" value="NZ_AOUO01000097.1"/>
</dbReference>
<reference evidence="3 4" key="1">
    <citation type="submission" date="2013-02" db="EMBL/GenBank/DDBJ databases">
        <title>Draft genome sequence of Amycolatopsis vancoresmycina strain DSM 44592T.</title>
        <authorList>
            <person name="Kumar S."/>
            <person name="Kaur N."/>
            <person name="Kaur C."/>
            <person name="Raghava G.P.S."/>
            <person name="Mayilraj S."/>
        </authorList>
    </citation>
    <scope>NUCLEOTIDE SEQUENCE [LARGE SCALE GENOMIC DNA]</scope>
    <source>
        <strain evidence="3 4">DSM 44592</strain>
    </source>
</reference>
<feature type="transmembrane region" description="Helical" evidence="2">
    <location>
        <begin position="454"/>
        <end position="472"/>
    </location>
</feature>
<organism evidence="3 4">
    <name type="scientific">Amycolatopsis vancoresmycina DSM 44592</name>
    <dbReference type="NCBI Taxonomy" id="1292037"/>
    <lineage>
        <taxon>Bacteria</taxon>
        <taxon>Bacillati</taxon>
        <taxon>Actinomycetota</taxon>
        <taxon>Actinomycetes</taxon>
        <taxon>Pseudonocardiales</taxon>
        <taxon>Pseudonocardiaceae</taxon>
        <taxon>Amycolatopsis</taxon>
    </lineage>
</organism>
<keyword evidence="2" id="KW-0812">Transmembrane</keyword>
<feature type="transmembrane region" description="Helical" evidence="2">
    <location>
        <begin position="306"/>
        <end position="329"/>
    </location>
</feature>
<accession>R1GCJ2</accession>
<keyword evidence="4" id="KW-1185">Reference proteome</keyword>
<name>R1GCJ2_9PSEU</name>
<protein>
    <submittedName>
        <fullName evidence="3">Major facilitator transporter</fullName>
    </submittedName>
</protein>
<keyword evidence="2" id="KW-0472">Membrane</keyword>
<dbReference type="PATRIC" id="fig|1292037.4.peg.1638"/>
<sequence>MAGLARYLTAAVLVRGADSGATVGLLLLAADRHQPAAAGGLLVAALNAPHLAGPWLAAQLDRARDRRHLLAAAYVGYGVALAAGALALGKLPTVVPIAAVALAGACGPLLTGGLSSVLGDLASTRDAPAPAASGATRTLASGPGGGRATGAAEPAPSRRGRTASRDPGPSRALTRTGGATRTLVRGRSTHASGTADSTAGRRSRGWDALTYGVGNTAGPAAAASLTALAGPLHAVLVLAVAALAGGVLVLTLPLRGRATTASAVSLRAGLAVLVRRAPLRRGTTASAVSLRAGLAVLVRRAPLRRVTVLTLLGAVELGALPVIAVRFGAELHGTAAAGAALTVAYGGGSLLGSALVTVWPLNGEPEVLTARLFAAMAAATALCALAPGYGVALAGFGVLGLLNATSFTATLAARGAYAPAGAQAQVFVTSAGLKVAMAAAGAALAGAAGQRGPVLLLAAAATTGLAVVAARLDALIRPAGRPAAGDAR</sequence>
<feature type="region of interest" description="Disordered" evidence="1">
    <location>
        <begin position="125"/>
        <end position="201"/>
    </location>
</feature>
<evidence type="ECO:0000313" key="3">
    <source>
        <dbReference type="EMBL" id="EOD68983.1"/>
    </source>
</evidence>